<dbReference type="EMBL" id="JBHSKF010000012">
    <property type="protein sequence ID" value="MFC5289602.1"/>
    <property type="molecule type" value="Genomic_DNA"/>
</dbReference>
<dbReference type="InterPro" id="IPR010667">
    <property type="entry name" value="Phage_T4_Gp19"/>
</dbReference>
<dbReference type="NCBIfam" id="TIGR02241">
    <property type="entry name" value="conserved hypothetical phage tail region protein"/>
    <property type="match status" value="1"/>
</dbReference>
<keyword evidence="2" id="KW-1185">Reference proteome</keyword>
<dbReference type="Pfam" id="PF06841">
    <property type="entry name" value="Phage_T4_gp19"/>
    <property type="match status" value="1"/>
</dbReference>
<proteinExistence type="predicted"/>
<evidence type="ECO:0000313" key="2">
    <source>
        <dbReference type="Proteomes" id="UP001596157"/>
    </source>
</evidence>
<evidence type="ECO:0000313" key="1">
    <source>
        <dbReference type="EMBL" id="MFC5289602.1"/>
    </source>
</evidence>
<reference evidence="2" key="1">
    <citation type="journal article" date="2019" name="Int. J. Syst. Evol. Microbiol.">
        <title>The Global Catalogue of Microorganisms (GCM) 10K type strain sequencing project: providing services to taxonomists for standard genome sequencing and annotation.</title>
        <authorList>
            <consortium name="The Broad Institute Genomics Platform"/>
            <consortium name="The Broad Institute Genome Sequencing Center for Infectious Disease"/>
            <person name="Wu L."/>
            <person name="Ma J."/>
        </authorList>
    </citation>
    <scope>NUCLEOTIDE SEQUENCE [LARGE SCALE GENOMIC DNA]</scope>
    <source>
        <strain evidence="2">CCUG 59778</strain>
    </source>
</reference>
<comment type="caution">
    <text evidence="1">The sequence shown here is derived from an EMBL/GenBank/DDBJ whole genome shotgun (WGS) entry which is preliminary data.</text>
</comment>
<gene>
    <name evidence="1" type="ORF">ACFPM7_21330</name>
</gene>
<dbReference type="PANTHER" id="PTHR38009:SF1">
    <property type="entry name" value="CONSERVED HYPOTHETICAL PHAGE TAIL PROTEIN"/>
    <property type="match status" value="1"/>
</dbReference>
<organism evidence="1 2">
    <name type="scientific">Actinokineospora guangxiensis</name>
    <dbReference type="NCBI Taxonomy" id="1490288"/>
    <lineage>
        <taxon>Bacteria</taxon>
        <taxon>Bacillati</taxon>
        <taxon>Actinomycetota</taxon>
        <taxon>Actinomycetes</taxon>
        <taxon>Pseudonocardiales</taxon>
        <taxon>Pseudonocardiaceae</taxon>
        <taxon>Actinokineospora</taxon>
    </lineage>
</organism>
<sequence length="155" mass="16499">MPPDPPNPLVLAHGMAHRFVVTAGSRELGAWSKVAGLSVTWDLAEYRVGHSDQYFKFAGVPKFARVKLSRAADATATPAVKVWLDEVQASGGVPESGAVQMLTSAGQAVMTWTLQEMFPIAWQISEFDASAGKVAVETLELVHSGFLTGKQSGGE</sequence>
<protein>
    <submittedName>
        <fullName evidence="1">Phage tail protein</fullName>
    </submittedName>
</protein>
<dbReference type="PANTHER" id="PTHR38009">
    <property type="entry name" value="CONSERVED HYPOTHETICAL PHAGE TAIL PROTEIN"/>
    <property type="match status" value="1"/>
</dbReference>
<dbReference type="RefSeq" id="WP_378249453.1">
    <property type="nucleotide sequence ID" value="NZ_JBHSKF010000012.1"/>
</dbReference>
<dbReference type="Proteomes" id="UP001596157">
    <property type="component" value="Unassembled WGS sequence"/>
</dbReference>
<accession>A0ABW0EQL5</accession>
<name>A0ABW0EQL5_9PSEU</name>
<dbReference type="InterPro" id="IPR011747">
    <property type="entry name" value="CHP02241"/>
</dbReference>